<dbReference type="GO" id="GO:0004386">
    <property type="term" value="F:helicase activity"/>
    <property type="evidence" value="ECO:0007669"/>
    <property type="project" value="UniProtKB-KW"/>
</dbReference>
<dbReference type="InterPro" id="IPR014012">
    <property type="entry name" value="HSA_dom"/>
</dbReference>
<dbReference type="PROSITE" id="PS51204">
    <property type="entry name" value="HSA"/>
    <property type="match status" value="1"/>
</dbReference>
<dbReference type="PANTHER" id="PTHR10799">
    <property type="entry name" value="SNF2/RAD54 HELICASE FAMILY"/>
    <property type="match status" value="1"/>
</dbReference>
<dbReference type="GO" id="GO:0035973">
    <property type="term" value="P:aggrephagy"/>
    <property type="evidence" value="ECO:0007669"/>
    <property type="project" value="EnsemblFungi"/>
</dbReference>
<dbReference type="GO" id="GO:0061629">
    <property type="term" value="F:RNA polymerase II-specific DNA-binding transcription factor binding"/>
    <property type="evidence" value="ECO:0007669"/>
    <property type="project" value="EnsemblFungi"/>
</dbReference>
<dbReference type="InterPro" id="IPR001650">
    <property type="entry name" value="Helicase_C-like"/>
</dbReference>
<dbReference type="PROSITE" id="PS00633">
    <property type="entry name" value="BROMODOMAIN_1"/>
    <property type="match status" value="1"/>
</dbReference>
<keyword evidence="3" id="KW-0378">Hydrolase</keyword>
<keyword evidence="6 8" id="KW-0103">Bromodomain</keyword>
<dbReference type="InterPro" id="IPR000330">
    <property type="entry name" value="SNF2_N"/>
</dbReference>
<dbReference type="GO" id="GO:0031492">
    <property type="term" value="F:nucleosomal DNA binding"/>
    <property type="evidence" value="ECO:0007669"/>
    <property type="project" value="EnsemblFungi"/>
</dbReference>
<keyword evidence="2" id="KW-0547">Nucleotide-binding</keyword>
<dbReference type="SMART" id="SM00573">
    <property type="entry name" value="HSA"/>
    <property type="match status" value="1"/>
</dbReference>
<dbReference type="Pfam" id="PF00176">
    <property type="entry name" value="SNF2-rel_dom"/>
    <property type="match status" value="1"/>
</dbReference>
<evidence type="ECO:0000256" key="7">
    <source>
        <dbReference type="ARBA" id="ARBA00023242"/>
    </source>
</evidence>
<feature type="compositionally biased region" description="Basic and acidic residues" evidence="9">
    <location>
        <begin position="1091"/>
        <end position="1108"/>
    </location>
</feature>
<dbReference type="GO" id="GO:1900189">
    <property type="term" value="P:positive regulation of cell adhesion involved in single-species biofilm formation"/>
    <property type="evidence" value="ECO:0007669"/>
    <property type="project" value="EnsemblFungi"/>
</dbReference>
<dbReference type="FunFam" id="3.40.50.300:FF:000843">
    <property type="entry name" value="Chromatin structure-remodeling complex subunit snf21"/>
    <property type="match status" value="1"/>
</dbReference>
<dbReference type="InterPro" id="IPR001487">
    <property type="entry name" value="Bromodomain"/>
</dbReference>
<dbReference type="Pfam" id="PF07529">
    <property type="entry name" value="HSA"/>
    <property type="match status" value="1"/>
</dbReference>
<dbReference type="InterPro" id="IPR018359">
    <property type="entry name" value="Bromodomain_CS"/>
</dbReference>
<keyword evidence="4" id="KW-0347">Helicase</keyword>
<feature type="domain" description="HSA" evidence="13">
    <location>
        <begin position="309"/>
        <end position="381"/>
    </location>
</feature>
<evidence type="ECO:0000313" key="15">
    <source>
        <dbReference type="Proteomes" id="UP000095023"/>
    </source>
</evidence>
<dbReference type="GO" id="GO:0000182">
    <property type="term" value="F:rDNA binding"/>
    <property type="evidence" value="ECO:0007669"/>
    <property type="project" value="EnsemblFungi"/>
</dbReference>
<evidence type="ECO:0000256" key="1">
    <source>
        <dbReference type="ARBA" id="ARBA00004123"/>
    </source>
</evidence>
<feature type="domain" description="Helicase ATP-binding" evidence="11">
    <location>
        <begin position="480"/>
        <end position="645"/>
    </location>
</feature>
<dbReference type="GO" id="GO:0140015">
    <property type="term" value="F:histone H3K14ac reader activity"/>
    <property type="evidence" value="ECO:0007669"/>
    <property type="project" value="EnsemblFungi"/>
</dbReference>
<dbReference type="GO" id="GO:0006302">
    <property type="term" value="P:double-strand break repair"/>
    <property type="evidence" value="ECO:0007669"/>
    <property type="project" value="EnsemblFungi"/>
</dbReference>
<dbReference type="InterPro" id="IPR038718">
    <property type="entry name" value="SNF2-like_sf"/>
</dbReference>
<comment type="subcellular location">
    <subcellularLocation>
        <location evidence="1">Nucleus</location>
    </subcellularLocation>
</comment>
<keyword evidence="15" id="KW-1185">Reference proteome</keyword>
<dbReference type="CDD" id="cd18793">
    <property type="entry name" value="SF2_C_SNF"/>
    <property type="match status" value="1"/>
</dbReference>
<reference evidence="15" key="1">
    <citation type="submission" date="2016-02" db="EMBL/GenBank/DDBJ databases">
        <title>Comparative genomics of biotechnologically important yeasts.</title>
        <authorList>
            <consortium name="DOE Joint Genome Institute"/>
            <person name="Riley R."/>
            <person name="Haridas S."/>
            <person name="Wolfe K.H."/>
            <person name="Lopes M.R."/>
            <person name="Hittinger C.T."/>
            <person name="Goker M."/>
            <person name="Salamov A."/>
            <person name="Wisecaver J."/>
            <person name="Long T.M."/>
            <person name="Aerts A.L."/>
            <person name="Barry K."/>
            <person name="Choi C."/>
            <person name="Clum A."/>
            <person name="Coughlan A.Y."/>
            <person name="Deshpande S."/>
            <person name="Douglass A.P."/>
            <person name="Hanson S.J."/>
            <person name="Klenk H.-P."/>
            <person name="Labutti K."/>
            <person name="Lapidus A."/>
            <person name="Lindquist E."/>
            <person name="Lipzen A."/>
            <person name="Meier-Kolthoff J.P."/>
            <person name="Ohm R.A."/>
            <person name="Otillar R.P."/>
            <person name="Pangilinan J."/>
            <person name="Peng Y."/>
            <person name="Rokas A."/>
            <person name="Rosa C.A."/>
            <person name="Scheuner C."/>
            <person name="Sibirny A.A."/>
            <person name="Slot J.C."/>
            <person name="Stielow J.B."/>
            <person name="Sun H."/>
            <person name="Kurtzman C.P."/>
            <person name="Blackwell M."/>
            <person name="Jeffries T.W."/>
            <person name="Grigoriev I.V."/>
        </authorList>
    </citation>
    <scope>NUCLEOTIDE SEQUENCE [LARGE SCALE GENOMIC DNA]</scope>
    <source>
        <strain evidence="15">NRRL Y-17796</strain>
    </source>
</reference>
<dbReference type="InterPro" id="IPR036427">
    <property type="entry name" value="Bromodomain-like_sf"/>
</dbReference>
<evidence type="ECO:0000256" key="6">
    <source>
        <dbReference type="ARBA" id="ARBA00023117"/>
    </source>
</evidence>
<dbReference type="GO" id="GO:0006261">
    <property type="term" value="P:DNA-templated DNA replication"/>
    <property type="evidence" value="ECO:0007669"/>
    <property type="project" value="EnsemblFungi"/>
</dbReference>
<dbReference type="Gene3D" id="1.20.920.10">
    <property type="entry name" value="Bromodomain-like"/>
    <property type="match status" value="1"/>
</dbReference>
<dbReference type="PRINTS" id="PR00503">
    <property type="entry name" value="BROMODOMAIN"/>
</dbReference>
<dbReference type="InterPro" id="IPR027417">
    <property type="entry name" value="P-loop_NTPase"/>
</dbReference>
<dbReference type="SUPFAM" id="SSF52540">
    <property type="entry name" value="P-loop containing nucleoside triphosphate hydrolases"/>
    <property type="match status" value="2"/>
</dbReference>
<dbReference type="GO" id="GO:0016514">
    <property type="term" value="C:SWI/SNF complex"/>
    <property type="evidence" value="ECO:0007669"/>
    <property type="project" value="EnsemblFungi"/>
</dbReference>
<dbReference type="Pfam" id="PF14619">
    <property type="entry name" value="SnAC"/>
    <property type="match status" value="1"/>
</dbReference>
<dbReference type="Gene3D" id="3.40.50.300">
    <property type="entry name" value="P-loop containing nucleotide triphosphate hydrolases"/>
    <property type="match status" value="1"/>
</dbReference>
<dbReference type="GO" id="GO:0034198">
    <property type="term" value="P:cellular response to amino acid starvation"/>
    <property type="evidence" value="ECO:0007669"/>
    <property type="project" value="EnsemblFungi"/>
</dbReference>
<dbReference type="Proteomes" id="UP000095023">
    <property type="component" value="Unassembled WGS sequence"/>
</dbReference>
<organism evidence="14 15">
    <name type="scientific">Tortispora caseinolytica NRRL Y-17796</name>
    <dbReference type="NCBI Taxonomy" id="767744"/>
    <lineage>
        <taxon>Eukaryota</taxon>
        <taxon>Fungi</taxon>
        <taxon>Dikarya</taxon>
        <taxon>Ascomycota</taxon>
        <taxon>Saccharomycotina</taxon>
        <taxon>Trigonopsidomycetes</taxon>
        <taxon>Trigonopsidales</taxon>
        <taxon>Trigonopsidaceae</taxon>
        <taxon>Tortispora</taxon>
    </lineage>
</organism>
<dbReference type="GO" id="GO:0031496">
    <property type="term" value="P:positive regulation of mating type switching"/>
    <property type="evidence" value="ECO:0007669"/>
    <property type="project" value="EnsemblFungi"/>
</dbReference>
<dbReference type="Pfam" id="PF00271">
    <property type="entry name" value="Helicase_C"/>
    <property type="match status" value="1"/>
</dbReference>
<gene>
    <name evidence="14" type="ORF">CANCADRAFT_22566</name>
</gene>
<dbReference type="Gene3D" id="3.40.50.10810">
    <property type="entry name" value="Tandem AAA-ATPase domain"/>
    <property type="match status" value="1"/>
</dbReference>
<keyword evidence="5" id="KW-0067">ATP-binding</keyword>
<dbReference type="GO" id="GO:0042393">
    <property type="term" value="F:histone binding"/>
    <property type="evidence" value="ECO:0007669"/>
    <property type="project" value="InterPro"/>
</dbReference>
<feature type="domain" description="Helicase C-terminal" evidence="12">
    <location>
        <begin position="794"/>
        <end position="955"/>
    </location>
</feature>
<evidence type="ECO:0000256" key="9">
    <source>
        <dbReference type="SAM" id="MobiDB-lite"/>
    </source>
</evidence>
<evidence type="ECO:0000256" key="8">
    <source>
        <dbReference type="PROSITE-ProRule" id="PRU00035"/>
    </source>
</evidence>
<evidence type="ECO:0000256" key="5">
    <source>
        <dbReference type="ARBA" id="ARBA00022840"/>
    </source>
</evidence>
<dbReference type="GO" id="GO:2000219">
    <property type="term" value="P:positive regulation of invasive growth in response to glucose limitation"/>
    <property type="evidence" value="ECO:0007669"/>
    <property type="project" value="EnsemblFungi"/>
</dbReference>
<evidence type="ECO:0000259" key="11">
    <source>
        <dbReference type="PROSITE" id="PS51192"/>
    </source>
</evidence>
<dbReference type="InterPro" id="IPR014001">
    <property type="entry name" value="Helicase_ATP-bd"/>
</dbReference>
<proteinExistence type="predicted"/>
<dbReference type="PROSITE" id="PS51192">
    <property type="entry name" value="HELICASE_ATP_BIND_1"/>
    <property type="match status" value="1"/>
</dbReference>
<dbReference type="PROSITE" id="PS50014">
    <property type="entry name" value="BROMODOMAIN_2"/>
    <property type="match status" value="1"/>
</dbReference>
<dbReference type="SUPFAM" id="SSF47370">
    <property type="entry name" value="Bromodomain"/>
    <property type="match status" value="1"/>
</dbReference>
<dbReference type="SMART" id="SM00487">
    <property type="entry name" value="DEXDc"/>
    <property type="match status" value="1"/>
</dbReference>
<dbReference type="EMBL" id="KV453841">
    <property type="protein sequence ID" value="ODV92054.1"/>
    <property type="molecule type" value="Genomic_DNA"/>
</dbReference>
<dbReference type="SMART" id="SM01314">
    <property type="entry name" value="SnAC"/>
    <property type="match status" value="1"/>
</dbReference>
<dbReference type="GO" id="GO:0016787">
    <property type="term" value="F:hydrolase activity"/>
    <property type="evidence" value="ECO:0007669"/>
    <property type="project" value="UniProtKB-KW"/>
</dbReference>
<dbReference type="GO" id="GO:0005524">
    <property type="term" value="F:ATP binding"/>
    <property type="evidence" value="ECO:0007669"/>
    <property type="project" value="UniProtKB-KW"/>
</dbReference>
<sequence length="1285" mass="147339">MGQIVARFKHLKSQGATLADPEFSQLARILGEVTRQTNNARIRRTNAKNQLNPGGGAVPPALNAEPPASGPNLAVTQLLTKDELILFRRQIASFRLFSRNMKLPDQVRNQRGLVNQKAQSLHGRGTMTVGSAHNVTAVPSSMGAIAPALIAPAEEVSFKTAKDPYEQFSAPISYENYAERVNKSMIPSVMPVGVDVNELKERRNRAIESRIEYRLQELSSTPTNIGTLDASDVSPSVLDADNNKLKIRALIEYKCLKLRHKQKALRQDASLAFSHLNSFALTGNRVNFRRMKKLSLVESRLAEDLEKQLRIERERKETQKQMEYLQSICSHSIDIYAQGRDKKTRFLRLGKGVNSYHYHTEREEQRRLERTAKQRLQALRANDEETYLKLLSQAKDSRITHILQQTNIFLESLSQAVKEQQADARGVDAEPIDSNENEEGGKLDYYAIAHKIKEEVTKQPNILVGGTLKEYQIRGLQWMVSLYNNNLNGILADEMGLGKTIQTISLITYLIEEKKQQGPYLVIVPLSTITNWTLEFEKWAPSVKKVVYKGPPMARKAQQGIIRSGDFQVCLTTYEYIIKDRPIMSKPKWIYMIIDEGHRLKNTESKLSSTLSQYYHAKHRLILTGTPLQNNLPELWALLNFVLPKIFNSAKSFDEWFNTPFANTGGGDQMTLAEEEALLIIRRLHQVLRPFLLRRLKKDVEKDLPDKVERVVKCKMSAIQSKMYQLILKYNILFVGDSGAPGTRASGLKGLKNQIMQLRKICNHPFVFEEVENMVNPSRITNDYLWRVAGKFELLDRVLPKFKATGHRVLMFFQMTQVMDIMEDFMRLRGWQFLRLDGGTKAEDRSSLLKLFNEPNSPYFCFLLSTRAGGLGLNLQTADTVIIYDTDWNPHQDLQAQDRAHRIGQTKEVRVFRLITEDSVEEMILDRAHQKLNIDGKVIQAGKFDNKSTSEEQEAFLRSLIAADERRGQDDEDDEDLDDEELNELLARSEDEKRIFEQVDDERHATSKYGKGHPHDRLFGEDELPEAYKRDVAEAFTEVEEVTGRGARERKVMHYDDGLTEEQWLDAIDNDEDTIEDAIARKQQRKQRRMANKERRERESETPSRLDDDSQNSDESESITKRKRTPNVSVEPAIKKRRGRPSKANMSVTETLSPEARETLTNLSSDIVESLKSMEEEDTGRQYAYLFLTLPNKRQYPDYYALIKNPIALDTIENRISSRFYQDIDTLKSDLQLMFNNARTYNEEGSMVYEDANIMEAHANELCLKAEEEFSKVLQNSFADEDSDE</sequence>
<name>A0A1E4TJU7_9ASCO</name>
<dbReference type="OrthoDB" id="5857104at2759"/>
<evidence type="ECO:0000256" key="3">
    <source>
        <dbReference type="ARBA" id="ARBA00022801"/>
    </source>
</evidence>
<dbReference type="GO" id="GO:0042148">
    <property type="term" value="P:DNA strand invasion"/>
    <property type="evidence" value="ECO:0007669"/>
    <property type="project" value="EnsemblFungi"/>
</dbReference>
<dbReference type="CDD" id="cd17996">
    <property type="entry name" value="DEXHc_SMARCA2_SMARCA4"/>
    <property type="match status" value="1"/>
</dbReference>
<protein>
    <submittedName>
        <fullName evidence="14">Uncharacterized protein</fullName>
    </submittedName>
</protein>
<feature type="domain" description="Bromo" evidence="10">
    <location>
        <begin position="1179"/>
        <end position="1249"/>
    </location>
</feature>
<accession>A0A1E4TJU7</accession>
<dbReference type="SMART" id="SM00297">
    <property type="entry name" value="BROMO"/>
    <property type="match status" value="1"/>
</dbReference>
<dbReference type="PROSITE" id="PS51194">
    <property type="entry name" value="HELICASE_CTER"/>
    <property type="match status" value="1"/>
</dbReference>
<evidence type="ECO:0000256" key="2">
    <source>
        <dbReference type="ARBA" id="ARBA00022741"/>
    </source>
</evidence>
<dbReference type="Gene3D" id="1.20.5.170">
    <property type="match status" value="1"/>
</dbReference>
<evidence type="ECO:0000256" key="4">
    <source>
        <dbReference type="ARBA" id="ARBA00022806"/>
    </source>
</evidence>
<dbReference type="GO" id="GO:0045815">
    <property type="term" value="P:transcription initiation-coupled chromatin remodeling"/>
    <property type="evidence" value="ECO:0007669"/>
    <property type="project" value="EnsemblFungi"/>
</dbReference>
<keyword evidence="7" id="KW-0539">Nucleus</keyword>
<evidence type="ECO:0000259" key="10">
    <source>
        <dbReference type="PROSITE" id="PS50014"/>
    </source>
</evidence>
<evidence type="ECO:0000259" key="13">
    <source>
        <dbReference type="PROSITE" id="PS51204"/>
    </source>
</evidence>
<dbReference type="GO" id="GO:0045944">
    <property type="term" value="P:positive regulation of transcription by RNA polymerase II"/>
    <property type="evidence" value="ECO:0007669"/>
    <property type="project" value="EnsemblFungi"/>
</dbReference>
<dbReference type="GO" id="GO:0140658">
    <property type="term" value="F:ATP-dependent chromatin remodeler activity"/>
    <property type="evidence" value="ECO:0007669"/>
    <property type="project" value="EnsemblFungi"/>
</dbReference>
<dbReference type="FunFam" id="3.40.50.10810:FF:000008">
    <property type="entry name" value="Chromatin structure-remodeling complex subunit snf21"/>
    <property type="match status" value="1"/>
</dbReference>
<feature type="region of interest" description="Disordered" evidence="9">
    <location>
        <begin position="46"/>
        <end position="69"/>
    </location>
</feature>
<evidence type="ECO:0000313" key="14">
    <source>
        <dbReference type="EMBL" id="ODV92054.1"/>
    </source>
</evidence>
<dbReference type="GO" id="GO:0140008">
    <property type="term" value="F:histone H4 reader activity"/>
    <property type="evidence" value="ECO:0007669"/>
    <property type="project" value="EnsemblFungi"/>
</dbReference>
<dbReference type="SMART" id="SM00490">
    <property type="entry name" value="HELICc"/>
    <property type="match status" value="1"/>
</dbReference>
<feature type="region of interest" description="Disordered" evidence="9">
    <location>
        <begin position="1082"/>
        <end position="1152"/>
    </location>
</feature>
<dbReference type="InterPro" id="IPR049730">
    <property type="entry name" value="SNF2/RAD54-like_C"/>
</dbReference>
<dbReference type="InterPro" id="IPR029295">
    <property type="entry name" value="SnAC"/>
</dbReference>
<dbReference type="Pfam" id="PF00439">
    <property type="entry name" value="Bromodomain"/>
    <property type="match status" value="1"/>
</dbReference>
<evidence type="ECO:0000259" key="12">
    <source>
        <dbReference type="PROSITE" id="PS51194"/>
    </source>
</evidence>